<dbReference type="AlphaFoldDB" id="A0AAN8LJS7"/>
<evidence type="ECO:0000313" key="3">
    <source>
        <dbReference type="Proteomes" id="UP001356427"/>
    </source>
</evidence>
<dbReference type="Proteomes" id="UP001356427">
    <property type="component" value="Unassembled WGS sequence"/>
</dbReference>
<keyword evidence="3" id="KW-1185">Reference proteome</keyword>
<feature type="region of interest" description="Disordered" evidence="1">
    <location>
        <begin position="1"/>
        <end position="68"/>
    </location>
</feature>
<organism evidence="2 3">
    <name type="scientific">Coregonus suidteri</name>
    <dbReference type="NCBI Taxonomy" id="861788"/>
    <lineage>
        <taxon>Eukaryota</taxon>
        <taxon>Metazoa</taxon>
        <taxon>Chordata</taxon>
        <taxon>Craniata</taxon>
        <taxon>Vertebrata</taxon>
        <taxon>Euteleostomi</taxon>
        <taxon>Actinopterygii</taxon>
        <taxon>Neopterygii</taxon>
        <taxon>Teleostei</taxon>
        <taxon>Protacanthopterygii</taxon>
        <taxon>Salmoniformes</taxon>
        <taxon>Salmonidae</taxon>
        <taxon>Coregoninae</taxon>
        <taxon>Coregonus</taxon>
    </lineage>
</organism>
<sequence>MGMITPLGQKHLASSANQGPGGVATRVSLTDLDEKKEMLSDSEQQHSSVQGSTDVLGLTVSDDGSRGS</sequence>
<evidence type="ECO:0000256" key="1">
    <source>
        <dbReference type="SAM" id="MobiDB-lite"/>
    </source>
</evidence>
<gene>
    <name evidence="2" type="ORF">J4Q44_G00186990</name>
</gene>
<dbReference type="EMBL" id="JAGTTL010000016">
    <property type="protein sequence ID" value="KAK6310644.1"/>
    <property type="molecule type" value="Genomic_DNA"/>
</dbReference>
<protein>
    <submittedName>
        <fullName evidence="2">Uncharacterized protein</fullName>
    </submittedName>
</protein>
<feature type="compositionally biased region" description="Polar residues" evidence="1">
    <location>
        <begin position="41"/>
        <end position="53"/>
    </location>
</feature>
<proteinExistence type="predicted"/>
<evidence type="ECO:0000313" key="2">
    <source>
        <dbReference type="EMBL" id="KAK6310644.1"/>
    </source>
</evidence>
<reference evidence="2 3" key="1">
    <citation type="submission" date="2021-04" db="EMBL/GenBank/DDBJ databases">
        <authorList>
            <person name="De Guttry C."/>
            <person name="Zahm M."/>
            <person name="Klopp C."/>
            <person name="Cabau C."/>
            <person name="Louis A."/>
            <person name="Berthelot C."/>
            <person name="Parey E."/>
            <person name="Roest Crollius H."/>
            <person name="Montfort J."/>
            <person name="Robinson-Rechavi M."/>
            <person name="Bucao C."/>
            <person name="Bouchez O."/>
            <person name="Gislard M."/>
            <person name="Lluch J."/>
            <person name="Milhes M."/>
            <person name="Lampietro C."/>
            <person name="Lopez Roques C."/>
            <person name="Donnadieu C."/>
            <person name="Braasch I."/>
            <person name="Desvignes T."/>
            <person name="Postlethwait J."/>
            <person name="Bobe J."/>
            <person name="Wedekind C."/>
            <person name="Guiguen Y."/>
        </authorList>
    </citation>
    <scope>NUCLEOTIDE SEQUENCE [LARGE SCALE GENOMIC DNA]</scope>
    <source>
        <strain evidence="2">Cs_M1</strain>
        <tissue evidence="2">Blood</tissue>
    </source>
</reference>
<accession>A0AAN8LJS7</accession>
<name>A0AAN8LJS7_9TELE</name>
<comment type="caution">
    <text evidence="2">The sequence shown here is derived from an EMBL/GenBank/DDBJ whole genome shotgun (WGS) entry which is preliminary data.</text>
</comment>